<dbReference type="SUPFAM" id="SSF53756">
    <property type="entry name" value="UDP-Glycosyltransferase/glycogen phosphorylase"/>
    <property type="match status" value="1"/>
</dbReference>
<evidence type="ECO:0008006" key="4">
    <source>
        <dbReference type="Google" id="ProtNLM"/>
    </source>
</evidence>
<dbReference type="Gene3D" id="3.40.50.2000">
    <property type="entry name" value="Glycogen Phosphorylase B"/>
    <property type="match status" value="1"/>
</dbReference>
<name>A0ABU4HPT8_9ACTN</name>
<accession>A0ABU4HPT8</accession>
<feature type="region of interest" description="Disordered" evidence="1">
    <location>
        <begin position="347"/>
        <end position="366"/>
    </location>
</feature>
<dbReference type="Proteomes" id="UP001284601">
    <property type="component" value="Unassembled WGS sequence"/>
</dbReference>
<reference evidence="3" key="1">
    <citation type="submission" date="2023-07" db="EMBL/GenBank/DDBJ databases">
        <title>Conexibacter stalactiti sp. nov., isolated from stalactites in a lava cave and emended description of the genus Conexibacter.</title>
        <authorList>
            <person name="Lee S.D."/>
        </authorList>
    </citation>
    <scope>NUCLEOTIDE SEQUENCE [LARGE SCALE GENOMIC DNA]</scope>
    <source>
        <strain evidence="3">KCTC 39840</strain>
    </source>
</reference>
<gene>
    <name evidence="2" type="ORF">R7226_13285</name>
</gene>
<comment type="caution">
    <text evidence="2">The sequence shown here is derived from an EMBL/GenBank/DDBJ whole genome shotgun (WGS) entry which is preliminary data.</text>
</comment>
<evidence type="ECO:0000313" key="3">
    <source>
        <dbReference type="Proteomes" id="UP001284601"/>
    </source>
</evidence>
<evidence type="ECO:0000313" key="2">
    <source>
        <dbReference type="EMBL" id="MDW5595315.1"/>
    </source>
</evidence>
<dbReference type="EMBL" id="JAWSTH010000031">
    <property type="protein sequence ID" value="MDW5595315.1"/>
    <property type="molecule type" value="Genomic_DNA"/>
</dbReference>
<dbReference type="RefSeq" id="WP_318597653.1">
    <property type="nucleotide sequence ID" value="NZ_JAWSTH010000031.1"/>
</dbReference>
<organism evidence="2 3">
    <name type="scientific">Conexibacter stalactiti</name>
    <dbReference type="NCBI Taxonomy" id="1940611"/>
    <lineage>
        <taxon>Bacteria</taxon>
        <taxon>Bacillati</taxon>
        <taxon>Actinomycetota</taxon>
        <taxon>Thermoleophilia</taxon>
        <taxon>Solirubrobacterales</taxon>
        <taxon>Conexibacteraceae</taxon>
        <taxon>Conexibacter</taxon>
    </lineage>
</organism>
<reference evidence="2 3" key="2">
    <citation type="submission" date="2023-10" db="EMBL/GenBank/DDBJ databases">
        <authorList>
            <person name="Han X.F."/>
        </authorList>
    </citation>
    <scope>NUCLEOTIDE SEQUENCE [LARGE SCALE GENOMIC DNA]</scope>
    <source>
        <strain evidence="2 3">KCTC 39840</strain>
    </source>
</reference>
<keyword evidence="3" id="KW-1185">Reference proteome</keyword>
<proteinExistence type="predicted"/>
<evidence type="ECO:0000256" key="1">
    <source>
        <dbReference type="SAM" id="MobiDB-lite"/>
    </source>
</evidence>
<protein>
    <recommendedName>
        <fullName evidence="4">Glycosyltransferase</fullName>
    </recommendedName>
</protein>
<sequence>MLRSLRIATTFKEGTANARYRAEIPLRELARRGHSVVRPSADGSFAGLVQRERPPWDVALVQQATGDDDLAAVRRLRELGVAVVWDSDDDVRGIPRNSPAYHRAGGRRGVRRLFERTVEIARTAHLMTTPSAHLAELYRAEGARHVAVIENYLPNDAPGRPRTRHAGVVVGVVGALEHERDLEQLRIGAVLKELLARQPDVRVVAIGCGLGFDDPRCAWHRVVPPERLEQLTRGFDIGLAPLADGTLARSRSNVKLKEYAAGGAAWLASPIGPYVALGEEQGGQLVADGDWLAAIERLVVDPRRRVELATRARGWAARQTISSGARVWERELRAAIERARDERRVDTRVSRAGRRRSPRHALQPPI</sequence>